<dbReference type="InterPro" id="IPR017520">
    <property type="entry name" value="CHP03086"/>
</dbReference>
<dbReference type="InterPro" id="IPR024344">
    <property type="entry name" value="MDMPI_metal-binding"/>
</dbReference>
<evidence type="ECO:0000313" key="5">
    <source>
        <dbReference type="Proteomes" id="UP000229263"/>
    </source>
</evidence>
<gene>
    <name evidence="4" type="ORF">ATK23_2214</name>
</gene>
<evidence type="ECO:0000313" key="4">
    <source>
        <dbReference type="EMBL" id="PJJ44964.1"/>
    </source>
</evidence>
<dbReference type="InterPro" id="IPR013538">
    <property type="entry name" value="ASHA1/2-like_C"/>
</dbReference>
<sequence length="326" mass="34940">MSFERTVILPVDADTAFELVTDPERLRRWQTVACRMDLRVGGSYRFTMGPGHHAAGTVTEIEPGKRLVLTWGWEGSDAVPPGDSTLYITMEPHAEGTALTLRHEGLDAGQSSGHAEGWNHFLDRLVRFAQTGHAVPDEWNATPEPADAITAAEASLAALQLVLHHLQEKDLQRPTPCTEFNVSQLVDHLAGNLALACKALGSEQADDPSLEAEPRIAQLAQAALESFSARGLEGTLDLGFAVVPASVLSGILNLEFMVHGWDFAQATNQEFDVDPGLAEYVLELARATVGEQQRASGSFGPETAIAESAGSLERLIAFTGRVPAGA</sequence>
<reference evidence="4 5" key="1">
    <citation type="submission" date="2017-11" db="EMBL/GenBank/DDBJ databases">
        <title>Sequencing the genomes of 1000 actinobacteria strains.</title>
        <authorList>
            <person name="Klenk H.-P."/>
        </authorList>
    </citation>
    <scope>NUCLEOTIDE SEQUENCE [LARGE SCALE GENOMIC DNA]</scope>
    <source>
        <strain evidence="4 5">DSM 12798</strain>
    </source>
</reference>
<dbReference type="InterPro" id="IPR023393">
    <property type="entry name" value="START-like_dom_sf"/>
</dbReference>
<organism evidence="4 5">
    <name type="scientific">Glutamicibacter mysorens</name>
    <dbReference type="NCBI Taxonomy" id="257984"/>
    <lineage>
        <taxon>Bacteria</taxon>
        <taxon>Bacillati</taxon>
        <taxon>Actinomycetota</taxon>
        <taxon>Actinomycetes</taxon>
        <taxon>Micrococcales</taxon>
        <taxon>Micrococcaceae</taxon>
        <taxon>Glutamicibacter</taxon>
    </lineage>
</organism>
<dbReference type="InterPro" id="IPR017517">
    <property type="entry name" value="Maleyloyr_isom"/>
</dbReference>
<evidence type="ECO:0000259" key="3">
    <source>
        <dbReference type="Pfam" id="PF11716"/>
    </source>
</evidence>
<comment type="caution">
    <text evidence="4">The sequence shown here is derived from an EMBL/GenBank/DDBJ whole genome shotgun (WGS) entry which is preliminary data.</text>
</comment>
<evidence type="ECO:0000256" key="1">
    <source>
        <dbReference type="ARBA" id="ARBA00006817"/>
    </source>
</evidence>
<dbReference type="SUPFAM" id="SSF109854">
    <property type="entry name" value="DinB/YfiT-like putative metalloenzymes"/>
    <property type="match status" value="1"/>
</dbReference>
<comment type="similarity">
    <text evidence="1">Belongs to the AHA1 family.</text>
</comment>
<feature type="domain" description="Mycothiol-dependent maleylpyruvate isomerase metal-binding" evidence="3">
    <location>
        <begin position="154"/>
        <end position="225"/>
    </location>
</feature>
<dbReference type="Gene3D" id="3.30.530.20">
    <property type="match status" value="1"/>
</dbReference>
<dbReference type="RefSeq" id="WP_066141803.1">
    <property type="nucleotide sequence ID" value="NZ_PGEY01000001.1"/>
</dbReference>
<dbReference type="Pfam" id="PF08327">
    <property type="entry name" value="AHSA1"/>
    <property type="match status" value="1"/>
</dbReference>
<dbReference type="InterPro" id="IPR034660">
    <property type="entry name" value="DinB/YfiT-like"/>
</dbReference>
<evidence type="ECO:0000259" key="2">
    <source>
        <dbReference type="Pfam" id="PF08327"/>
    </source>
</evidence>
<accession>A0ABX4MZF2</accession>
<dbReference type="NCBIfam" id="TIGR03083">
    <property type="entry name" value="maleylpyruvate isomerase family mycothiol-dependent enzyme"/>
    <property type="match status" value="1"/>
</dbReference>
<dbReference type="Pfam" id="PF11716">
    <property type="entry name" value="MDMPI_N"/>
    <property type="match status" value="1"/>
</dbReference>
<protein>
    <submittedName>
        <fullName evidence="4">ArsR family transcriptional regulator</fullName>
    </submittedName>
</protein>
<name>A0ABX4MZF2_9MICC</name>
<dbReference type="SUPFAM" id="SSF55961">
    <property type="entry name" value="Bet v1-like"/>
    <property type="match status" value="1"/>
</dbReference>
<dbReference type="NCBIfam" id="TIGR03086">
    <property type="entry name" value="TIGR03086 family metal-binding protein"/>
    <property type="match status" value="1"/>
</dbReference>
<keyword evidence="5" id="KW-1185">Reference proteome</keyword>
<dbReference type="CDD" id="cd07814">
    <property type="entry name" value="SRPBCC_CalC_Aha1-like"/>
    <property type="match status" value="1"/>
</dbReference>
<feature type="domain" description="Activator of Hsp90 ATPase homologue 1/2-like C-terminal" evidence="2">
    <location>
        <begin position="12"/>
        <end position="127"/>
    </location>
</feature>
<dbReference type="Gene3D" id="1.20.120.450">
    <property type="entry name" value="dinb family like domain"/>
    <property type="match status" value="1"/>
</dbReference>
<proteinExistence type="inferred from homology"/>
<dbReference type="Proteomes" id="UP000229263">
    <property type="component" value="Unassembled WGS sequence"/>
</dbReference>
<dbReference type="EMBL" id="PGEY01000001">
    <property type="protein sequence ID" value="PJJ44964.1"/>
    <property type="molecule type" value="Genomic_DNA"/>
</dbReference>